<gene>
    <name evidence="1" type="ORF">GCK32_011390</name>
</gene>
<reference evidence="1 2" key="1">
    <citation type="submission" date="2019-10" db="EMBL/GenBank/DDBJ databases">
        <title>Assembly and Annotation for the nematode Trichostrongylus colubriformis.</title>
        <authorList>
            <person name="Martin J."/>
        </authorList>
    </citation>
    <scope>NUCLEOTIDE SEQUENCE [LARGE SCALE GENOMIC DNA]</scope>
    <source>
        <strain evidence="1">G859</strain>
        <tissue evidence="1">Whole worm</tissue>
    </source>
</reference>
<dbReference type="AlphaFoldDB" id="A0AAN8EW27"/>
<evidence type="ECO:0008006" key="3">
    <source>
        <dbReference type="Google" id="ProtNLM"/>
    </source>
</evidence>
<dbReference type="Proteomes" id="UP001331761">
    <property type="component" value="Unassembled WGS sequence"/>
</dbReference>
<organism evidence="1 2">
    <name type="scientific">Trichostrongylus colubriformis</name>
    <name type="common">Black scour worm</name>
    <dbReference type="NCBI Taxonomy" id="6319"/>
    <lineage>
        <taxon>Eukaryota</taxon>
        <taxon>Metazoa</taxon>
        <taxon>Ecdysozoa</taxon>
        <taxon>Nematoda</taxon>
        <taxon>Chromadorea</taxon>
        <taxon>Rhabditida</taxon>
        <taxon>Rhabditina</taxon>
        <taxon>Rhabditomorpha</taxon>
        <taxon>Strongyloidea</taxon>
        <taxon>Trichostrongylidae</taxon>
        <taxon>Trichostrongylus</taxon>
    </lineage>
</organism>
<accession>A0AAN8EW27</accession>
<dbReference type="EMBL" id="WIXE01020284">
    <property type="protein sequence ID" value="KAK5969336.1"/>
    <property type="molecule type" value="Genomic_DNA"/>
</dbReference>
<proteinExistence type="predicted"/>
<name>A0AAN8EW27_TRICO</name>
<comment type="caution">
    <text evidence="1">The sequence shown here is derived from an EMBL/GenBank/DDBJ whole genome shotgun (WGS) entry which is preliminary data.</text>
</comment>
<sequence>MVVCCYLVSNIISVALTIWEHLDKETLGKDYVNMYAIAIDLVSLLTTSACACRLPIYLTCQASLRQEVKEVICSICRCCKQK</sequence>
<evidence type="ECO:0000313" key="1">
    <source>
        <dbReference type="EMBL" id="KAK5969336.1"/>
    </source>
</evidence>
<evidence type="ECO:0000313" key="2">
    <source>
        <dbReference type="Proteomes" id="UP001331761"/>
    </source>
</evidence>
<keyword evidence="2" id="KW-1185">Reference proteome</keyword>
<dbReference type="Gene3D" id="1.20.1070.10">
    <property type="entry name" value="Rhodopsin 7-helix transmembrane proteins"/>
    <property type="match status" value="1"/>
</dbReference>
<dbReference type="PANTHER" id="PTHR46709:SF2">
    <property type="entry name" value="G-PROTEIN COUPLED RECEPTORS FAMILY 1 PROFILE DOMAIN-CONTAINING PROTEIN"/>
    <property type="match status" value="1"/>
</dbReference>
<feature type="non-terminal residue" evidence="1">
    <location>
        <position position="82"/>
    </location>
</feature>
<dbReference type="PANTHER" id="PTHR46709">
    <property type="entry name" value="PROTEIN CBG23488-RELATED"/>
    <property type="match status" value="1"/>
</dbReference>
<protein>
    <recommendedName>
        <fullName evidence="3">G-protein coupled receptors family 1 profile domain-containing protein</fullName>
    </recommendedName>
</protein>